<reference evidence="2" key="1">
    <citation type="submission" date="2023-08" db="EMBL/GenBank/DDBJ databases">
        <title>Genomic characterization of piscicolin 126 produced by Carnobacterium maltaromaticum CM22 strain isolated from salmon (Salmo salar).</title>
        <authorList>
            <person name="Gonzalez-Gragera E."/>
            <person name="Garcia-Lopez J.D."/>
            <person name="Teso-Perez C."/>
            <person name="Gimenez-Hernandez I."/>
            <person name="Peralta-Sanchez J.M."/>
            <person name="Valdivia E."/>
            <person name="Montalban-Lopez M."/>
            <person name="Martin-Platero A.M."/>
            <person name="Banos A."/>
            <person name="Martinez-Bueno M."/>
        </authorList>
    </citation>
    <scope>NUCLEOTIDE SEQUENCE</scope>
    <source>
        <strain evidence="2">CM22</strain>
    </source>
</reference>
<name>A0AAW9JYK9_CARML</name>
<organism evidence="2 3">
    <name type="scientific">Carnobacterium maltaromaticum</name>
    <name type="common">Carnobacterium piscicola</name>
    <dbReference type="NCBI Taxonomy" id="2751"/>
    <lineage>
        <taxon>Bacteria</taxon>
        <taxon>Bacillati</taxon>
        <taxon>Bacillota</taxon>
        <taxon>Bacilli</taxon>
        <taxon>Lactobacillales</taxon>
        <taxon>Carnobacteriaceae</taxon>
        <taxon>Carnobacterium</taxon>
    </lineage>
</organism>
<dbReference type="EMBL" id="JAVBVO010000003">
    <property type="protein sequence ID" value="MDZ5758715.1"/>
    <property type="molecule type" value="Genomic_DNA"/>
</dbReference>
<sequence>MSNFDFDWESYNKYSYCSIETQPAFICPQCELLAAHSWAYSFESKIVYYEEEITELIIESSCLSCSENSYWKINELGEETLLYPIKKINTPKPPTDMPKNVQKTYKEAFTILNDSPRASTALARLAVEELLTSLEVSGNNINEQIGNLVRDGLSSRVQKPLDALRVIGNNAVHPGKIEDVDNADSAKSILELLNFIVEELITKPKEIESIYASLPKGVLEAIEKRDSK</sequence>
<proteinExistence type="predicted"/>
<dbReference type="Proteomes" id="UP001290462">
    <property type="component" value="Unassembled WGS sequence"/>
</dbReference>
<dbReference type="AlphaFoldDB" id="A0AAW9JYK9"/>
<gene>
    <name evidence="2" type="ORF">RAK27_08625</name>
</gene>
<dbReference type="Pfam" id="PF13643">
    <property type="entry name" value="DUF4145"/>
    <property type="match status" value="1"/>
</dbReference>
<accession>A0AAW9JYK9</accession>
<feature type="domain" description="DUF4145" evidence="1">
    <location>
        <begin position="106"/>
        <end position="181"/>
    </location>
</feature>
<evidence type="ECO:0000313" key="2">
    <source>
        <dbReference type="EMBL" id="MDZ5758715.1"/>
    </source>
</evidence>
<evidence type="ECO:0000259" key="1">
    <source>
        <dbReference type="Pfam" id="PF13643"/>
    </source>
</evidence>
<dbReference type="RefSeq" id="WP_322808883.1">
    <property type="nucleotide sequence ID" value="NZ_JAVBVO010000003.1"/>
</dbReference>
<comment type="caution">
    <text evidence="2">The sequence shown here is derived from an EMBL/GenBank/DDBJ whole genome shotgun (WGS) entry which is preliminary data.</text>
</comment>
<protein>
    <submittedName>
        <fullName evidence="2">DUF4145 domain-containing protein</fullName>
    </submittedName>
</protein>
<evidence type="ECO:0000313" key="3">
    <source>
        <dbReference type="Proteomes" id="UP001290462"/>
    </source>
</evidence>
<dbReference type="InterPro" id="IPR025285">
    <property type="entry name" value="DUF4145"/>
</dbReference>